<dbReference type="SMART" id="SM00369">
    <property type="entry name" value="LRR_TYP"/>
    <property type="match status" value="7"/>
</dbReference>
<dbReference type="Proteomes" id="UP001168821">
    <property type="component" value="Unassembled WGS sequence"/>
</dbReference>
<evidence type="ECO:0000256" key="1">
    <source>
        <dbReference type="ARBA" id="ARBA00022614"/>
    </source>
</evidence>
<evidence type="ECO:0000313" key="4">
    <source>
        <dbReference type="EMBL" id="KAJ3653027.1"/>
    </source>
</evidence>
<dbReference type="FunFam" id="3.80.10.10:FF:001164">
    <property type="entry name" value="GH01279p"/>
    <property type="match status" value="1"/>
</dbReference>
<proteinExistence type="predicted"/>
<dbReference type="EMBL" id="JALNTZ010000005">
    <property type="protein sequence ID" value="KAJ3653027.1"/>
    <property type="molecule type" value="Genomic_DNA"/>
</dbReference>
<organism evidence="4 5">
    <name type="scientific">Zophobas morio</name>
    <dbReference type="NCBI Taxonomy" id="2755281"/>
    <lineage>
        <taxon>Eukaryota</taxon>
        <taxon>Metazoa</taxon>
        <taxon>Ecdysozoa</taxon>
        <taxon>Arthropoda</taxon>
        <taxon>Hexapoda</taxon>
        <taxon>Insecta</taxon>
        <taxon>Pterygota</taxon>
        <taxon>Neoptera</taxon>
        <taxon>Endopterygota</taxon>
        <taxon>Coleoptera</taxon>
        <taxon>Polyphaga</taxon>
        <taxon>Cucujiformia</taxon>
        <taxon>Tenebrionidae</taxon>
        <taxon>Zophobas</taxon>
    </lineage>
</organism>
<evidence type="ECO:0000256" key="3">
    <source>
        <dbReference type="SAM" id="SignalP"/>
    </source>
</evidence>
<dbReference type="InterPro" id="IPR032675">
    <property type="entry name" value="LRR_dom_sf"/>
</dbReference>
<keyword evidence="2" id="KW-0677">Repeat</keyword>
<sequence>MKNFRCIIVFLAFNSPFVCATGGSAVITCYLYVDNSWEETQVVKNASTHQIKESCPENVDQTKRIKLQGSAKILYQDSLKDISKLSKLEIVNVHVEEIQPGTFKDLPKFNTIDLSDNNLYEIKTGTFVNLEVVSLFMHRNLISVLHEGAFQNLSNVAQLTLERNRLHELKRGVFQNVTVGKFLLGKNNISKIEIGAFADMFPYDEFGIRLFLTNNRFAEIDSSVFDCKGIGTLGLANNFISTLRPGDLRNLPNLYEIILTGNKIKKVPEGVFNGSKITDIILGWNVISVIESEAFRDMKHLQFVDVRHNKVKEWDSNWFRGAPSLIIIFSHNSLQTIPAEGFKNIPQNSTLYLDHNCIKNISDSAFNGITILQGLNLRSNELEEWNVDLLKNVKIHDFDLTRNKIECPIGGPRSLAPKADIVRVSACSEVEKK</sequence>
<dbReference type="PANTHER" id="PTHR45712">
    <property type="entry name" value="AGAP008170-PA"/>
    <property type="match status" value="1"/>
</dbReference>
<dbReference type="InterPro" id="IPR001611">
    <property type="entry name" value="Leu-rich_rpt"/>
</dbReference>
<evidence type="ECO:0000313" key="5">
    <source>
        <dbReference type="Proteomes" id="UP001168821"/>
    </source>
</evidence>
<comment type="caution">
    <text evidence="4">The sequence shown here is derived from an EMBL/GenBank/DDBJ whole genome shotgun (WGS) entry which is preliminary data.</text>
</comment>
<evidence type="ECO:0000256" key="2">
    <source>
        <dbReference type="ARBA" id="ARBA00022737"/>
    </source>
</evidence>
<dbReference type="Pfam" id="PF13306">
    <property type="entry name" value="LRR_5"/>
    <property type="match status" value="1"/>
</dbReference>
<keyword evidence="5" id="KW-1185">Reference proteome</keyword>
<dbReference type="Gene3D" id="3.80.10.10">
    <property type="entry name" value="Ribonuclease Inhibitor"/>
    <property type="match status" value="3"/>
</dbReference>
<gene>
    <name evidence="4" type="ORF">Zmor_018946</name>
</gene>
<dbReference type="AlphaFoldDB" id="A0AA38IBC7"/>
<reference evidence="4" key="1">
    <citation type="journal article" date="2023" name="G3 (Bethesda)">
        <title>Whole genome assemblies of Zophobas morio and Tenebrio molitor.</title>
        <authorList>
            <person name="Kaur S."/>
            <person name="Stinson S.A."/>
            <person name="diCenzo G.C."/>
        </authorList>
    </citation>
    <scope>NUCLEOTIDE SEQUENCE</scope>
    <source>
        <strain evidence="4">QUZm001</strain>
    </source>
</reference>
<dbReference type="Pfam" id="PF13855">
    <property type="entry name" value="LRR_8"/>
    <property type="match status" value="2"/>
</dbReference>
<accession>A0AA38IBC7</accession>
<keyword evidence="1" id="KW-0433">Leucine-rich repeat</keyword>
<dbReference type="InterPro" id="IPR050333">
    <property type="entry name" value="SLRP"/>
</dbReference>
<feature type="chain" id="PRO_5041399229" evidence="3">
    <location>
        <begin position="21"/>
        <end position="433"/>
    </location>
</feature>
<keyword evidence="3" id="KW-0732">Signal</keyword>
<dbReference type="InterPro" id="IPR003591">
    <property type="entry name" value="Leu-rich_rpt_typical-subtyp"/>
</dbReference>
<dbReference type="SUPFAM" id="SSF52058">
    <property type="entry name" value="L domain-like"/>
    <property type="match status" value="1"/>
</dbReference>
<name>A0AA38IBC7_9CUCU</name>
<feature type="signal peptide" evidence="3">
    <location>
        <begin position="1"/>
        <end position="20"/>
    </location>
</feature>
<protein>
    <submittedName>
        <fullName evidence="4">Uncharacterized protein</fullName>
    </submittedName>
</protein>
<dbReference type="InterPro" id="IPR026906">
    <property type="entry name" value="LRR_5"/>
</dbReference>
<dbReference type="PANTHER" id="PTHR45712:SF22">
    <property type="entry name" value="INSULIN-LIKE GROWTH FACTOR-BINDING PROTEIN COMPLEX ACID LABILE SUBUNIT"/>
    <property type="match status" value="1"/>
</dbReference>